<evidence type="ECO:0000256" key="11">
    <source>
        <dbReference type="ARBA" id="ARBA00023128"/>
    </source>
</evidence>
<dbReference type="InterPro" id="IPR006195">
    <property type="entry name" value="aa-tRNA-synth_II"/>
</dbReference>
<dbReference type="EC" id="6.1.1.20" evidence="4"/>
<keyword evidence="10" id="KW-0007">Acetylation</keyword>
<feature type="domain" description="Aminoacyl-transfer RNA synthetases class-II family profile" evidence="17">
    <location>
        <begin position="152"/>
        <end position="313"/>
    </location>
</feature>
<evidence type="ECO:0000259" key="17">
    <source>
        <dbReference type="PROSITE" id="PS50862"/>
    </source>
</evidence>
<dbReference type="Pfam" id="PF03147">
    <property type="entry name" value="FDX-ACB"/>
    <property type="match status" value="1"/>
</dbReference>
<dbReference type="PROSITE" id="PS51447">
    <property type="entry name" value="FDX_ACB"/>
    <property type="match status" value="1"/>
</dbReference>
<evidence type="ECO:0000256" key="5">
    <source>
        <dbReference type="ARBA" id="ARBA00022598"/>
    </source>
</evidence>
<comment type="subcellular location">
    <subcellularLocation>
        <location evidence="1">Mitochondrion matrix</location>
    </subcellularLocation>
</comment>
<name>A0A9P0EGR8_NEZVI</name>
<evidence type="ECO:0000256" key="1">
    <source>
        <dbReference type="ARBA" id="ARBA00004305"/>
    </source>
</evidence>
<keyword evidence="5" id="KW-0436">Ligase</keyword>
<dbReference type="InterPro" id="IPR036690">
    <property type="entry name" value="Fdx_antiC-bd_sf"/>
</dbReference>
<dbReference type="InterPro" id="IPR005121">
    <property type="entry name" value="Fdx_antiC-bd"/>
</dbReference>
<dbReference type="InterPro" id="IPR002319">
    <property type="entry name" value="Phenylalanyl-tRNA_Synthase"/>
</dbReference>
<comment type="subunit">
    <text evidence="3">Monomer.</text>
</comment>
<keyword evidence="12" id="KW-0030">Aminoacyl-tRNA synthetase</keyword>
<dbReference type="GO" id="GO:0000049">
    <property type="term" value="F:tRNA binding"/>
    <property type="evidence" value="ECO:0007669"/>
    <property type="project" value="InterPro"/>
</dbReference>
<evidence type="ECO:0000256" key="13">
    <source>
        <dbReference type="ARBA" id="ARBA00031194"/>
    </source>
</evidence>
<dbReference type="OrthoDB" id="4457at2759"/>
<evidence type="ECO:0000256" key="12">
    <source>
        <dbReference type="ARBA" id="ARBA00023146"/>
    </source>
</evidence>
<evidence type="ECO:0000256" key="10">
    <source>
        <dbReference type="ARBA" id="ARBA00022990"/>
    </source>
</evidence>
<dbReference type="NCBIfam" id="TIGR00469">
    <property type="entry name" value="pheS_mito"/>
    <property type="match status" value="1"/>
</dbReference>
<dbReference type="GO" id="GO:0005524">
    <property type="term" value="F:ATP binding"/>
    <property type="evidence" value="ECO:0007669"/>
    <property type="project" value="UniProtKB-KW"/>
</dbReference>
<keyword evidence="8" id="KW-0648">Protein biosynthesis</keyword>
<evidence type="ECO:0000256" key="7">
    <source>
        <dbReference type="ARBA" id="ARBA00022840"/>
    </source>
</evidence>
<dbReference type="CDD" id="cd00496">
    <property type="entry name" value="PheRS_alpha_core"/>
    <property type="match status" value="1"/>
</dbReference>
<keyword evidence="9" id="KW-0809">Transit peptide</keyword>
<evidence type="ECO:0000256" key="6">
    <source>
        <dbReference type="ARBA" id="ARBA00022741"/>
    </source>
</evidence>
<organism evidence="19 20">
    <name type="scientific">Nezara viridula</name>
    <name type="common">Southern green stink bug</name>
    <name type="synonym">Cimex viridulus</name>
    <dbReference type="NCBI Taxonomy" id="85310"/>
    <lineage>
        <taxon>Eukaryota</taxon>
        <taxon>Metazoa</taxon>
        <taxon>Ecdysozoa</taxon>
        <taxon>Arthropoda</taxon>
        <taxon>Hexapoda</taxon>
        <taxon>Insecta</taxon>
        <taxon>Pterygota</taxon>
        <taxon>Neoptera</taxon>
        <taxon>Paraneoptera</taxon>
        <taxon>Hemiptera</taxon>
        <taxon>Heteroptera</taxon>
        <taxon>Panheteroptera</taxon>
        <taxon>Pentatomomorpha</taxon>
        <taxon>Pentatomoidea</taxon>
        <taxon>Pentatomidae</taxon>
        <taxon>Pentatominae</taxon>
        <taxon>Nezara</taxon>
    </lineage>
</organism>
<proteinExistence type="inferred from homology"/>
<gene>
    <name evidence="19" type="ORF">NEZAVI_LOCUS5319</name>
</gene>
<evidence type="ECO:0000313" key="19">
    <source>
        <dbReference type="EMBL" id="CAH1394962.1"/>
    </source>
</evidence>
<dbReference type="InterPro" id="IPR045864">
    <property type="entry name" value="aa-tRNA-synth_II/BPL/LPL"/>
</dbReference>
<dbReference type="GO" id="GO:0006432">
    <property type="term" value="P:phenylalanyl-tRNA aminoacylation"/>
    <property type="evidence" value="ECO:0007669"/>
    <property type="project" value="InterPro"/>
</dbReference>
<dbReference type="Proteomes" id="UP001152798">
    <property type="component" value="Chromosome 3"/>
</dbReference>
<dbReference type="EMBL" id="OV725079">
    <property type="protein sequence ID" value="CAH1394962.1"/>
    <property type="molecule type" value="Genomic_DNA"/>
</dbReference>
<dbReference type="PANTHER" id="PTHR11538">
    <property type="entry name" value="PHENYLALANYL-TRNA SYNTHETASE"/>
    <property type="match status" value="1"/>
</dbReference>
<keyword evidence="20" id="KW-1185">Reference proteome</keyword>
<evidence type="ECO:0000256" key="14">
    <source>
        <dbReference type="ARBA" id="ARBA00049255"/>
    </source>
</evidence>
<reference evidence="19" key="1">
    <citation type="submission" date="2022-01" db="EMBL/GenBank/DDBJ databases">
        <authorList>
            <person name="King R."/>
        </authorList>
    </citation>
    <scope>NUCLEOTIDE SEQUENCE</scope>
</reference>
<dbReference type="SMART" id="SM00896">
    <property type="entry name" value="FDX-ACB"/>
    <property type="match status" value="1"/>
</dbReference>
<dbReference type="FunFam" id="3.30.70.380:FF:000002">
    <property type="entry name" value="phenylalanine--tRNA ligase, mitochondrial"/>
    <property type="match status" value="1"/>
</dbReference>
<evidence type="ECO:0000256" key="15">
    <source>
        <dbReference type="ARBA" id="ARBA00060211"/>
    </source>
</evidence>
<comment type="similarity">
    <text evidence="2">Belongs to the class-II aminoacyl-tRNA synthetase family.</text>
</comment>
<dbReference type="AlphaFoldDB" id="A0A9P0EGR8"/>
<evidence type="ECO:0000256" key="2">
    <source>
        <dbReference type="ARBA" id="ARBA00008226"/>
    </source>
</evidence>
<sequence length="425" mass="49697">MQIFYKANLPIRALKLIRKYSTSVAKENPSLSNFKFPTDDFSNVSPKILSLVGKNLHNKEFHPLCLMKKRIMQYFYAAYRGRTGKPIFSIFDDLHPMVTVEQNFDSLLIPKDHVSRKKSDCFYFNKNYMLRAHMTAHQVELIKMGLDNFLMFGDVYRRDEIDSTHYPVFHQCDAVRLFHREQLFDLIQTEVFEKNPTIESKVKQKEHSVIACREIEQQLKVTLEGLARCIFGNDIECRWVDAYFPFTHPSWELEIKRNGDWLEVLGCGIIRHAILQQAGAADSIGWAFGLGLDRLAMIQYSIPDIRTFWMEDPGFLIQFHNKSPKDKVTYKQVSIFPSCKNDISFWINDNFEENDFHSLVREIGGDLIEQVQLIDKFTHPKTGRKSRCYTIVYRHLEKTLTQAEVNEVHKNIEQTAEKVLGVIIR</sequence>
<feature type="domain" description="FDX-ACB" evidence="18">
    <location>
        <begin position="334"/>
        <end position="425"/>
    </location>
</feature>
<dbReference type="PANTHER" id="PTHR11538:SF41">
    <property type="entry name" value="PHENYLALANINE--TRNA LIGASE, MITOCHONDRIAL"/>
    <property type="match status" value="1"/>
</dbReference>
<keyword evidence="6" id="KW-0547">Nucleotide-binding</keyword>
<evidence type="ECO:0000256" key="4">
    <source>
        <dbReference type="ARBA" id="ARBA00012814"/>
    </source>
</evidence>
<dbReference type="InterPro" id="IPR004530">
    <property type="entry name" value="Phe-tRNA-synth_IIc_mito"/>
</dbReference>
<dbReference type="FunFam" id="3.30.930.10:FF:000041">
    <property type="entry name" value="Phenylalanyl-tRNA synthetase 2, mitochondrial"/>
    <property type="match status" value="1"/>
</dbReference>
<evidence type="ECO:0000313" key="20">
    <source>
        <dbReference type="Proteomes" id="UP001152798"/>
    </source>
</evidence>
<comment type="catalytic activity">
    <reaction evidence="14">
        <text>tRNA(Phe) + L-phenylalanine + ATP = L-phenylalanyl-tRNA(Phe) + AMP + diphosphate + H(+)</text>
        <dbReference type="Rhea" id="RHEA:19413"/>
        <dbReference type="Rhea" id="RHEA-COMP:9668"/>
        <dbReference type="Rhea" id="RHEA-COMP:9699"/>
        <dbReference type="ChEBI" id="CHEBI:15378"/>
        <dbReference type="ChEBI" id="CHEBI:30616"/>
        <dbReference type="ChEBI" id="CHEBI:33019"/>
        <dbReference type="ChEBI" id="CHEBI:58095"/>
        <dbReference type="ChEBI" id="CHEBI:78442"/>
        <dbReference type="ChEBI" id="CHEBI:78531"/>
        <dbReference type="ChEBI" id="CHEBI:456215"/>
        <dbReference type="EC" id="6.1.1.20"/>
    </reaction>
</comment>
<evidence type="ECO:0000256" key="9">
    <source>
        <dbReference type="ARBA" id="ARBA00022946"/>
    </source>
</evidence>
<dbReference type="SUPFAM" id="SSF55681">
    <property type="entry name" value="Class II aaRS and biotin synthetases"/>
    <property type="match status" value="1"/>
</dbReference>
<dbReference type="GO" id="GO:0004826">
    <property type="term" value="F:phenylalanine-tRNA ligase activity"/>
    <property type="evidence" value="ECO:0007669"/>
    <property type="project" value="UniProtKB-EC"/>
</dbReference>
<dbReference type="Pfam" id="PF01409">
    <property type="entry name" value="tRNA-synt_2d"/>
    <property type="match status" value="2"/>
</dbReference>
<evidence type="ECO:0000256" key="16">
    <source>
        <dbReference type="ARBA" id="ARBA00073229"/>
    </source>
</evidence>
<dbReference type="SUPFAM" id="SSF54991">
    <property type="entry name" value="Anticodon-binding domain of PheRS"/>
    <property type="match status" value="1"/>
</dbReference>
<dbReference type="Gene3D" id="3.30.70.380">
    <property type="entry name" value="Ferrodoxin-fold anticodon-binding domain"/>
    <property type="match status" value="1"/>
</dbReference>
<evidence type="ECO:0000256" key="3">
    <source>
        <dbReference type="ARBA" id="ARBA00011245"/>
    </source>
</evidence>
<dbReference type="PROSITE" id="PS50862">
    <property type="entry name" value="AA_TRNA_LIGASE_II"/>
    <property type="match status" value="1"/>
</dbReference>
<comment type="function">
    <text evidence="15">Is responsible for the charging of tRNA(Phe) with phenylalanine in mitochondrial translation. To a lesser extent, also catalyzes direct attachment of m-Tyr (an oxidized version of Phe) to tRNA(Phe), thereby opening the way for delivery of the misacylated tRNA to the ribosome and incorporation of ROS-damaged amino acid into proteins.</text>
</comment>
<accession>A0A9P0EGR8</accession>
<evidence type="ECO:0000259" key="18">
    <source>
        <dbReference type="PROSITE" id="PS51447"/>
    </source>
</evidence>
<keyword evidence="7" id="KW-0067">ATP-binding</keyword>
<evidence type="ECO:0000256" key="8">
    <source>
        <dbReference type="ARBA" id="ARBA00022917"/>
    </source>
</evidence>
<dbReference type="GO" id="GO:0005759">
    <property type="term" value="C:mitochondrial matrix"/>
    <property type="evidence" value="ECO:0007669"/>
    <property type="project" value="UniProtKB-SubCell"/>
</dbReference>
<protein>
    <recommendedName>
        <fullName evidence="16">Phenylalanine--tRNA ligase, mitochondrial</fullName>
        <ecNumber evidence="4">6.1.1.20</ecNumber>
    </recommendedName>
    <alternativeName>
        <fullName evidence="13">Phenylalanyl-tRNA synthetase</fullName>
    </alternativeName>
</protein>
<dbReference type="Gene3D" id="3.30.930.10">
    <property type="entry name" value="Bira Bifunctional Protein, Domain 2"/>
    <property type="match status" value="1"/>
</dbReference>
<keyword evidence="11" id="KW-0496">Mitochondrion</keyword>